<dbReference type="PANTHER" id="PTHR43213">
    <property type="entry name" value="BIFUNCTIONAL DTTP/UTP PYROPHOSPHATASE/METHYLTRANSFERASE PROTEIN-RELATED"/>
    <property type="match status" value="1"/>
</dbReference>
<dbReference type="AlphaFoldDB" id="A0A2T8HL59"/>
<dbReference type="GO" id="GO:0036221">
    <property type="term" value="F:UTP diphosphatase activity"/>
    <property type="evidence" value="ECO:0007669"/>
    <property type="project" value="RHEA"/>
</dbReference>
<sequence>MIFIEKLKDTPIILGSQSPRRQELLRKLDLDFTVEIPEVEEHIDTTLTPEKIVSAIAAAKLTAFSDESYHDRLVIVADTLVADEHGTMLGKPADVAEAKSVLAQLSGREHAVYTGVTLALRGRVHQFVERTAVWFVELEEEEIDYYVANYNPMDKAGSYGIQEWIGRVAVERIDGAYENVMGLPTARLYRELKQFMAEDR</sequence>
<evidence type="ECO:0000313" key="5">
    <source>
        <dbReference type="EMBL" id="PVH26145.1"/>
    </source>
</evidence>
<feature type="site" description="Important for substrate specificity" evidence="4">
    <location>
        <position position="20"/>
    </location>
</feature>
<name>A0A2T8HL59_9SPHI</name>
<comment type="subcellular location">
    <subcellularLocation>
        <location evidence="4">Cytoplasm</location>
    </subcellularLocation>
</comment>
<comment type="catalytic activity">
    <reaction evidence="4">
        <text>dTTP + H2O = dTMP + diphosphate + H(+)</text>
        <dbReference type="Rhea" id="RHEA:28534"/>
        <dbReference type="ChEBI" id="CHEBI:15377"/>
        <dbReference type="ChEBI" id="CHEBI:15378"/>
        <dbReference type="ChEBI" id="CHEBI:33019"/>
        <dbReference type="ChEBI" id="CHEBI:37568"/>
        <dbReference type="ChEBI" id="CHEBI:63528"/>
        <dbReference type="EC" id="3.6.1.9"/>
    </reaction>
</comment>
<dbReference type="GO" id="GO:0009117">
    <property type="term" value="P:nucleotide metabolic process"/>
    <property type="evidence" value="ECO:0007669"/>
    <property type="project" value="UniProtKB-KW"/>
</dbReference>
<keyword evidence="3 4" id="KW-0546">Nucleotide metabolism</keyword>
<dbReference type="CDD" id="cd00555">
    <property type="entry name" value="Maf"/>
    <property type="match status" value="1"/>
</dbReference>
<dbReference type="EC" id="3.6.1.9" evidence="4"/>
<evidence type="ECO:0000256" key="1">
    <source>
        <dbReference type="ARBA" id="ARBA00001968"/>
    </source>
</evidence>
<evidence type="ECO:0000256" key="2">
    <source>
        <dbReference type="ARBA" id="ARBA00022801"/>
    </source>
</evidence>
<keyword evidence="6" id="KW-1185">Reference proteome</keyword>
<keyword evidence="4" id="KW-0963">Cytoplasm</keyword>
<keyword evidence="2 4" id="KW-0378">Hydrolase</keyword>
<dbReference type="Pfam" id="PF02545">
    <property type="entry name" value="Maf"/>
    <property type="match status" value="1"/>
</dbReference>
<dbReference type="InterPro" id="IPR003697">
    <property type="entry name" value="Maf-like"/>
</dbReference>
<feature type="site" description="Important for substrate specificity" evidence="4">
    <location>
        <position position="79"/>
    </location>
</feature>
<evidence type="ECO:0000256" key="4">
    <source>
        <dbReference type="HAMAP-Rule" id="MF_00528"/>
    </source>
</evidence>
<gene>
    <name evidence="5" type="primary">maf</name>
    <name evidence="5" type="ORF">DC487_00520</name>
</gene>
<comment type="similarity">
    <text evidence="4">Belongs to the Maf family. YhdE subfamily.</text>
</comment>
<comment type="caution">
    <text evidence="4">Lacks conserved residue(s) required for the propagation of feature annotation.</text>
</comment>
<accession>A0A2T8HL59</accession>
<dbReference type="NCBIfam" id="TIGR00172">
    <property type="entry name" value="maf"/>
    <property type="match status" value="1"/>
</dbReference>
<evidence type="ECO:0000313" key="6">
    <source>
        <dbReference type="Proteomes" id="UP000245627"/>
    </source>
</evidence>
<comment type="catalytic activity">
    <reaction evidence="4">
        <text>UTP + H2O = UMP + diphosphate + H(+)</text>
        <dbReference type="Rhea" id="RHEA:29395"/>
        <dbReference type="ChEBI" id="CHEBI:15377"/>
        <dbReference type="ChEBI" id="CHEBI:15378"/>
        <dbReference type="ChEBI" id="CHEBI:33019"/>
        <dbReference type="ChEBI" id="CHEBI:46398"/>
        <dbReference type="ChEBI" id="CHEBI:57865"/>
        <dbReference type="EC" id="3.6.1.9"/>
    </reaction>
</comment>
<dbReference type="RefSeq" id="WP_116773990.1">
    <property type="nucleotide sequence ID" value="NZ_QDKG01000001.1"/>
</dbReference>
<dbReference type="Gene3D" id="3.90.950.10">
    <property type="match status" value="1"/>
</dbReference>
<dbReference type="Proteomes" id="UP000245627">
    <property type="component" value="Unassembled WGS sequence"/>
</dbReference>
<comment type="cofactor">
    <cofactor evidence="1 4">
        <name>a divalent metal cation</name>
        <dbReference type="ChEBI" id="CHEBI:60240"/>
    </cofactor>
</comment>
<reference evidence="5 6" key="1">
    <citation type="submission" date="2018-04" db="EMBL/GenBank/DDBJ databases">
        <title>Sphingobacterium cortibacter sp. nov.</title>
        <authorList>
            <person name="Li Y."/>
        </authorList>
    </citation>
    <scope>NUCLEOTIDE SEQUENCE [LARGE SCALE GENOMIC DNA]</scope>
    <source>
        <strain evidence="5 6">2c-3</strain>
    </source>
</reference>
<feature type="site" description="Important for substrate specificity" evidence="4">
    <location>
        <position position="162"/>
    </location>
</feature>
<dbReference type="GO" id="GO:0005737">
    <property type="term" value="C:cytoplasm"/>
    <property type="evidence" value="ECO:0007669"/>
    <property type="project" value="UniProtKB-SubCell"/>
</dbReference>
<dbReference type="HAMAP" id="MF_00528">
    <property type="entry name" value="Maf"/>
    <property type="match status" value="1"/>
</dbReference>
<dbReference type="EMBL" id="QDKG01000001">
    <property type="protein sequence ID" value="PVH26145.1"/>
    <property type="molecule type" value="Genomic_DNA"/>
</dbReference>
<proteinExistence type="inferred from homology"/>
<dbReference type="PIRSF" id="PIRSF006305">
    <property type="entry name" value="Maf"/>
    <property type="match status" value="1"/>
</dbReference>
<dbReference type="GO" id="GO:0036218">
    <property type="term" value="F:dTTP diphosphatase activity"/>
    <property type="evidence" value="ECO:0007669"/>
    <property type="project" value="RHEA"/>
</dbReference>
<organism evidence="5 6">
    <name type="scientific">Sphingobacterium corticibacter</name>
    <dbReference type="NCBI Taxonomy" id="2171749"/>
    <lineage>
        <taxon>Bacteria</taxon>
        <taxon>Pseudomonadati</taxon>
        <taxon>Bacteroidota</taxon>
        <taxon>Sphingobacteriia</taxon>
        <taxon>Sphingobacteriales</taxon>
        <taxon>Sphingobacteriaceae</taxon>
        <taxon>Sphingobacterium</taxon>
    </lineage>
</organism>
<dbReference type="OrthoDB" id="9807767at2"/>
<dbReference type="InterPro" id="IPR029001">
    <property type="entry name" value="ITPase-like_fam"/>
</dbReference>
<feature type="active site" description="Proton acceptor" evidence="4">
    <location>
        <position position="78"/>
    </location>
</feature>
<comment type="caution">
    <text evidence="5">The sequence shown here is derived from an EMBL/GenBank/DDBJ whole genome shotgun (WGS) entry which is preliminary data.</text>
</comment>
<evidence type="ECO:0000256" key="3">
    <source>
        <dbReference type="ARBA" id="ARBA00023080"/>
    </source>
</evidence>
<comment type="function">
    <text evidence="4">Nucleoside triphosphate pyrophosphatase that hydrolyzes dTTP and UTP. May have a dual role in cell division arrest and in preventing the incorporation of modified nucleotides into cellular nucleic acids.</text>
</comment>
<dbReference type="PANTHER" id="PTHR43213:SF5">
    <property type="entry name" value="BIFUNCTIONAL DTTP_UTP PYROPHOSPHATASE_METHYLTRANSFERASE PROTEIN-RELATED"/>
    <property type="match status" value="1"/>
</dbReference>
<dbReference type="SUPFAM" id="SSF52972">
    <property type="entry name" value="ITPase-like"/>
    <property type="match status" value="1"/>
</dbReference>
<protein>
    <recommendedName>
        <fullName evidence="4">dTTP/UTP pyrophosphatase</fullName>
        <shortName evidence="4">dTTPase/UTPase</shortName>
        <ecNumber evidence="4">3.6.1.9</ecNumber>
    </recommendedName>
    <alternativeName>
        <fullName evidence="4">Nucleoside triphosphate pyrophosphatase</fullName>
    </alternativeName>
    <alternativeName>
        <fullName evidence="4">Nucleotide pyrophosphatase</fullName>
        <shortName evidence="4">Nucleotide PPase</shortName>
    </alternativeName>
</protein>